<evidence type="ECO:0000256" key="6">
    <source>
        <dbReference type="ARBA" id="ARBA00022840"/>
    </source>
</evidence>
<name>A0A1V4DIS0_9ENTE</name>
<keyword evidence="4 11" id="KW-0812">Transmembrane</keyword>
<dbReference type="HAMAP" id="MF_00276">
    <property type="entry name" value="KdpC"/>
    <property type="match status" value="1"/>
</dbReference>
<protein>
    <recommendedName>
        <fullName evidence="11">Potassium-transporting ATPase KdpC subunit</fullName>
    </recommendedName>
    <alternativeName>
        <fullName evidence="11">ATP phosphohydrolase [potassium-transporting] C chain</fullName>
    </alternativeName>
    <alternativeName>
        <fullName evidence="11">Potassium-binding and translocating subunit C</fullName>
    </alternativeName>
    <alternativeName>
        <fullName evidence="11">Potassium-translocating ATPase C chain</fullName>
    </alternativeName>
</protein>
<dbReference type="GO" id="GO:0005524">
    <property type="term" value="F:ATP binding"/>
    <property type="evidence" value="ECO:0007669"/>
    <property type="project" value="UniProtKB-UniRule"/>
</dbReference>
<organism evidence="12 13">
    <name type="scientific">Vagococcus martis</name>
    <dbReference type="NCBI Taxonomy" id="1768210"/>
    <lineage>
        <taxon>Bacteria</taxon>
        <taxon>Bacillati</taxon>
        <taxon>Bacillota</taxon>
        <taxon>Bacilli</taxon>
        <taxon>Lactobacillales</taxon>
        <taxon>Enterococcaceae</taxon>
        <taxon>Vagococcus</taxon>
    </lineage>
</organism>
<accession>A0A1V4DIS0</accession>
<dbReference type="GO" id="GO:0008556">
    <property type="term" value="F:P-type potassium transmembrane transporter activity"/>
    <property type="evidence" value="ECO:0007669"/>
    <property type="project" value="InterPro"/>
</dbReference>
<comment type="similarity">
    <text evidence="11">Belongs to the KdpC family.</text>
</comment>
<keyword evidence="2 11" id="KW-1003">Cell membrane</keyword>
<evidence type="ECO:0000256" key="11">
    <source>
        <dbReference type="HAMAP-Rule" id="MF_00276"/>
    </source>
</evidence>
<evidence type="ECO:0000256" key="10">
    <source>
        <dbReference type="ARBA" id="ARBA00023136"/>
    </source>
</evidence>
<evidence type="ECO:0000313" key="12">
    <source>
        <dbReference type="EMBL" id="OPF88282.1"/>
    </source>
</evidence>
<dbReference type="InterPro" id="IPR003820">
    <property type="entry name" value="KdpC"/>
</dbReference>
<gene>
    <name evidence="11" type="primary">kdpC</name>
    <name evidence="12" type="ORF">BW731_08905</name>
</gene>
<dbReference type="PANTHER" id="PTHR30042">
    <property type="entry name" value="POTASSIUM-TRANSPORTING ATPASE C CHAIN"/>
    <property type="match status" value="1"/>
</dbReference>
<keyword evidence="1 11" id="KW-0813">Transport</keyword>
<keyword evidence="5 11" id="KW-0547">Nucleotide-binding</keyword>
<evidence type="ECO:0000313" key="13">
    <source>
        <dbReference type="Proteomes" id="UP000189970"/>
    </source>
</evidence>
<keyword evidence="7 11" id="KW-0630">Potassium</keyword>
<dbReference type="AlphaFoldDB" id="A0A1V4DIS0"/>
<keyword evidence="9 11" id="KW-0406">Ion transport</keyword>
<dbReference type="EMBL" id="MVAB01000001">
    <property type="protein sequence ID" value="OPF88282.1"/>
    <property type="molecule type" value="Genomic_DNA"/>
</dbReference>
<keyword evidence="10 11" id="KW-0472">Membrane</keyword>
<evidence type="ECO:0000256" key="4">
    <source>
        <dbReference type="ARBA" id="ARBA00022692"/>
    </source>
</evidence>
<evidence type="ECO:0000256" key="9">
    <source>
        <dbReference type="ARBA" id="ARBA00023065"/>
    </source>
</evidence>
<dbReference type="Proteomes" id="UP000189970">
    <property type="component" value="Unassembled WGS sequence"/>
</dbReference>
<evidence type="ECO:0000256" key="8">
    <source>
        <dbReference type="ARBA" id="ARBA00022989"/>
    </source>
</evidence>
<keyword evidence="13" id="KW-1185">Reference proteome</keyword>
<comment type="function">
    <text evidence="11">Part of the high-affinity ATP-driven potassium transport (or Kdp) system, which catalyzes the hydrolysis of ATP coupled with the electrogenic transport of potassium into the cytoplasm. This subunit acts as a catalytic chaperone that increases the ATP-binding affinity of the ATP-hydrolyzing subunit KdpB by the formation of a transient KdpB/KdpC/ATP ternary complex.</text>
</comment>
<keyword evidence="3 11" id="KW-0633">Potassium transport</keyword>
<sequence length="176" mass="18903">MKKIILASLKGVLIFTLICGVLYTSVVTVIGQTFFNDKANGSLVTKEIDGQNVTVGSSLIGQTFSEDKYIHGRPQEVSQLSPVSEEQKEKVANRVKESGKENVPVDLVTGSASGVDPHISLSSAMFQVERVAKTRGIDEEEIKKVITDHAEGGFISGTTDKRVNVLAVNLALDELG</sequence>
<keyword evidence="6 11" id="KW-0067">ATP-binding</keyword>
<comment type="caution">
    <text evidence="12">The sequence shown here is derived from an EMBL/GenBank/DDBJ whole genome shotgun (WGS) entry which is preliminary data.</text>
</comment>
<comment type="subunit">
    <text evidence="11">The system is composed of three essential subunits: KdpA, KdpB and KdpC.</text>
</comment>
<dbReference type="Pfam" id="PF02669">
    <property type="entry name" value="KdpC"/>
    <property type="match status" value="1"/>
</dbReference>
<evidence type="ECO:0000256" key="3">
    <source>
        <dbReference type="ARBA" id="ARBA00022538"/>
    </source>
</evidence>
<keyword evidence="8 11" id="KW-1133">Transmembrane helix</keyword>
<comment type="subcellular location">
    <subcellularLocation>
        <location evidence="11">Cell membrane</location>
        <topology evidence="11">Single-pass membrane protein</topology>
    </subcellularLocation>
</comment>
<evidence type="ECO:0000256" key="5">
    <source>
        <dbReference type="ARBA" id="ARBA00022741"/>
    </source>
</evidence>
<evidence type="ECO:0000256" key="2">
    <source>
        <dbReference type="ARBA" id="ARBA00022475"/>
    </source>
</evidence>
<evidence type="ECO:0000256" key="7">
    <source>
        <dbReference type="ARBA" id="ARBA00022958"/>
    </source>
</evidence>
<dbReference type="PANTHER" id="PTHR30042:SF2">
    <property type="entry name" value="POTASSIUM-TRANSPORTING ATPASE KDPC SUBUNIT"/>
    <property type="match status" value="1"/>
</dbReference>
<evidence type="ECO:0000256" key="1">
    <source>
        <dbReference type="ARBA" id="ARBA00022448"/>
    </source>
</evidence>
<proteinExistence type="inferred from homology"/>
<feature type="transmembrane region" description="Helical" evidence="11">
    <location>
        <begin position="12"/>
        <end position="35"/>
    </location>
</feature>
<dbReference type="PIRSF" id="PIRSF001296">
    <property type="entry name" value="K_ATPase_KdpC"/>
    <property type="match status" value="1"/>
</dbReference>
<reference evidence="12 13" key="1">
    <citation type="submission" date="2017-02" db="EMBL/GenBank/DDBJ databases">
        <title>Vagococcus cremeus sp. nov., isolated from the small intestine of a marten, Martes flavigula.</title>
        <authorList>
            <person name="Tak E.J."/>
            <person name="Bae J.-W."/>
        </authorList>
    </citation>
    <scope>NUCLEOTIDE SEQUENCE [LARGE SCALE GENOMIC DNA]</scope>
    <source>
        <strain evidence="12 13">D7T301</strain>
    </source>
</reference>
<dbReference type="GO" id="GO:0005886">
    <property type="term" value="C:plasma membrane"/>
    <property type="evidence" value="ECO:0007669"/>
    <property type="project" value="UniProtKB-SubCell"/>
</dbReference>
<dbReference type="RefSeq" id="WP_079347430.1">
    <property type="nucleotide sequence ID" value="NZ_MVAB01000001.1"/>
</dbReference>